<proteinExistence type="inferred from homology"/>
<evidence type="ECO:0000256" key="5">
    <source>
        <dbReference type="ARBA" id="ARBA00023136"/>
    </source>
</evidence>
<dbReference type="PANTHER" id="PTHR11403">
    <property type="entry name" value="CYTOCHROME C OXIDASE SUBUNIT III"/>
    <property type="match status" value="1"/>
</dbReference>
<protein>
    <submittedName>
        <fullName evidence="9">Cytochrome c oxidase subunit 3</fullName>
    </submittedName>
</protein>
<feature type="transmembrane region" description="Helical" evidence="7">
    <location>
        <begin position="76"/>
        <end position="93"/>
    </location>
</feature>
<comment type="subcellular location">
    <subcellularLocation>
        <location evidence="6">Cell membrane</location>
        <topology evidence="6">Multi-pass membrane protein</topology>
    </subcellularLocation>
    <subcellularLocation>
        <location evidence="1">Membrane</location>
        <topology evidence="1">Multi-pass membrane protein</topology>
    </subcellularLocation>
</comment>
<evidence type="ECO:0000313" key="10">
    <source>
        <dbReference type="Proteomes" id="UP000242957"/>
    </source>
</evidence>
<organism evidence="9 10">
    <name type="scientific">Pseudomonas jinjuensis</name>
    <dbReference type="NCBI Taxonomy" id="198616"/>
    <lineage>
        <taxon>Bacteria</taxon>
        <taxon>Pseudomonadati</taxon>
        <taxon>Pseudomonadota</taxon>
        <taxon>Gammaproteobacteria</taxon>
        <taxon>Pseudomonadales</taxon>
        <taxon>Pseudomonadaceae</taxon>
        <taxon>Pseudomonas</taxon>
    </lineage>
</organism>
<dbReference type="SUPFAM" id="SSF81452">
    <property type="entry name" value="Cytochrome c oxidase subunit III-like"/>
    <property type="match status" value="1"/>
</dbReference>
<feature type="transmembrane region" description="Helical" evidence="7">
    <location>
        <begin position="188"/>
        <end position="210"/>
    </location>
</feature>
<dbReference type="InterPro" id="IPR013833">
    <property type="entry name" value="Cyt_c_oxidase_su3_a-hlx"/>
</dbReference>
<comment type="similarity">
    <text evidence="2 6">Belongs to the cytochrome c oxidase subunit 3 family.</text>
</comment>
<evidence type="ECO:0000256" key="3">
    <source>
        <dbReference type="ARBA" id="ARBA00022692"/>
    </source>
</evidence>
<dbReference type="InterPro" id="IPR024791">
    <property type="entry name" value="Cyt_c/ubiquinol_Oxase_su3"/>
</dbReference>
<evidence type="ECO:0000313" key="9">
    <source>
        <dbReference type="EMBL" id="SDN63564.1"/>
    </source>
</evidence>
<dbReference type="Gene3D" id="1.20.120.80">
    <property type="entry name" value="Cytochrome c oxidase, subunit III, four-helix bundle"/>
    <property type="match status" value="1"/>
</dbReference>
<dbReference type="Pfam" id="PF00510">
    <property type="entry name" value="COX3"/>
    <property type="match status" value="1"/>
</dbReference>
<dbReference type="AlphaFoldDB" id="A0A1H0D087"/>
<evidence type="ECO:0000256" key="2">
    <source>
        <dbReference type="ARBA" id="ARBA00010581"/>
    </source>
</evidence>
<sequence length="220" mass="24032">MNNSLLKHLDGDDPGGWSEPAALDRRRTAKVGLRVLLAVVSSLFFLFLIAFIARSQLGDWQALTDPLAPLASTGRLWLNTTLLVVASAGLQWARYSARRDDHRAALLGMLIGAAFAIAFLIGQLLVWQQFTAWGYGVSGNPANSFFFLLTGLHGAHLLGGLVALGWTFTRLHGQAQRAYTGIDLCATYWHYLLALWLLLFALLTSTPATYQAIAAFCGLR</sequence>
<evidence type="ECO:0000256" key="6">
    <source>
        <dbReference type="RuleBase" id="RU003376"/>
    </source>
</evidence>
<dbReference type="GO" id="GO:0004129">
    <property type="term" value="F:cytochrome-c oxidase activity"/>
    <property type="evidence" value="ECO:0007669"/>
    <property type="project" value="InterPro"/>
</dbReference>
<dbReference type="EMBL" id="FNIJ01000004">
    <property type="protein sequence ID" value="SDN63564.1"/>
    <property type="molecule type" value="Genomic_DNA"/>
</dbReference>
<feature type="transmembrane region" description="Helical" evidence="7">
    <location>
        <begin position="105"/>
        <end position="125"/>
    </location>
</feature>
<dbReference type="InterPro" id="IPR035973">
    <property type="entry name" value="Cyt_c_oxidase_su3-like_sf"/>
</dbReference>
<name>A0A1H0D087_9PSED</name>
<keyword evidence="3 6" id="KW-0812">Transmembrane</keyword>
<feature type="transmembrane region" description="Helical" evidence="7">
    <location>
        <begin position="35"/>
        <end position="56"/>
    </location>
</feature>
<evidence type="ECO:0000256" key="7">
    <source>
        <dbReference type="SAM" id="Phobius"/>
    </source>
</evidence>
<feature type="domain" description="Heme-copper oxidase subunit III family profile" evidence="8">
    <location>
        <begin position="26"/>
        <end position="208"/>
    </location>
</feature>
<dbReference type="STRING" id="198616.SAMN05216193_10488"/>
<evidence type="ECO:0000256" key="1">
    <source>
        <dbReference type="ARBA" id="ARBA00004141"/>
    </source>
</evidence>
<dbReference type="Proteomes" id="UP000242957">
    <property type="component" value="Unassembled WGS sequence"/>
</dbReference>
<dbReference type="InterPro" id="IPR000298">
    <property type="entry name" value="Cyt_c_oxidase-like_su3"/>
</dbReference>
<dbReference type="PROSITE" id="PS50253">
    <property type="entry name" value="COX3"/>
    <property type="match status" value="1"/>
</dbReference>
<reference evidence="10" key="1">
    <citation type="submission" date="2016-10" db="EMBL/GenBank/DDBJ databases">
        <authorList>
            <person name="Varghese N."/>
            <person name="Submissions S."/>
        </authorList>
    </citation>
    <scope>NUCLEOTIDE SEQUENCE [LARGE SCALE GENOMIC DNA]</scope>
    <source>
        <strain evidence="10">JCM 21621</strain>
    </source>
</reference>
<dbReference type="GO" id="GO:0019646">
    <property type="term" value="P:aerobic electron transport chain"/>
    <property type="evidence" value="ECO:0007669"/>
    <property type="project" value="InterPro"/>
</dbReference>
<evidence type="ECO:0000256" key="4">
    <source>
        <dbReference type="ARBA" id="ARBA00022989"/>
    </source>
</evidence>
<dbReference type="OrthoDB" id="9808200at2"/>
<keyword evidence="5 7" id="KW-0472">Membrane</keyword>
<keyword evidence="4 7" id="KW-1133">Transmembrane helix</keyword>
<keyword evidence="10" id="KW-1185">Reference proteome</keyword>
<accession>A0A1H0D087</accession>
<gene>
    <name evidence="9" type="ORF">SAMN05216193_10488</name>
</gene>
<dbReference type="GO" id="GO:0005886">
    <property type="term" value="C:plasma membrane"/>
    <property type="evidence" value="ECO:0007669"/>
    <property type="project" value="UniProtKB-SubCell"/>
</dbReference>
<evidence type="ECO:0000259" key="8">
    <source>
        <dbReference type="PROSITE" id="PS50253"/>
    </source>
</evidence>
<dbReference type="RefSeq" id="WP_084314356.1">
    <property type="nucleotide sequence ID" value="NZ_FNIJ01000004.1"/>
</dbReference>
<dbReference type="PANTHER" id="PTHR11403:SF10">
    <property type="entry name" value="CYTOCHROME C OXIDASE"/>
    <property type="match status" value="1"/>
</dbReference>
<feature type="transmembrane region" description="Helical" evidence="7">
    <location>
        <begin position="145"/>
        <end position="168"/>
    </location>
</feature>